<gene>
    <name evidence="1" type="ORF">CDAUBV1_LOCUS7795</name>
</gene>
<protein>
    <submittedName>
        <fullName evidence="1">Uncharacterized protein</fullName>
    </submittedName>
</protein>
<accession>A0AAV2TA90</accession>
<evidence type="ECO:0000313" key="2">
    <source>
        <dbReference type="Proteomes" id="UP001497525"/>
    </source>
</evidence>
<dbReference type="AlphaFoldDB" id="A0AAV2TA90"/>
<evidence type="ECO:0000313" key="1">
    <source>
        <dbReference type="EMBL" id="CAL5134412.1"/>
    </source>
</evidence>
<dbReference type="EMBL" id="CAXLJL010000201">
    <property type="protein sequence ID" value="CAL5134412.1"/>
    <property type="molecule type" value="Genomic_DNA"/>
</dbReference>
<sequence>MATLNKSYFFNQNATEYICLPSPAVFDICSKSLLLFHDTAIMDRSTDSPPLNSIDNLRSVLILKAYKDAFLKTEVKSLPVRKKTRDSVNVSASILARQVYK</sequence>
<proteinExistence type="predicted"/>
<reference evidence="1" key="1">
    <citation type="submission" date="2024-06" db="EMBL/GenBank/DDBJ databases">
        <authorList>
            <person name="Liu X."/>
            <person name="Lenzi L."/>
            <person name="Haldenby T S."/>
            <person name="Uol C."/>
        </authorList>
    </citation>
    <scope>NUCLEOTIDE SEQUENCE</scope>
</reference>
<comment type="caution">
    <text evidence="1">The sequence shown here is derived from an EMBL/GenBank/DDBJ whole genome shotgun (WGS) entry which is preliminary data.</text>
</comment>
<dbReference type="Proteomes" id="UP001497525">
    <property type="component" value="Unassembled WGS sequence"/>
</dbReference>
<organism evidence="1 2">
    <name type="scientific">Calicophoron daubneyi</name>
    <name type="common">Rumen fluke</name>
    <name type="synonym">Paramphistomum daubneyi</name>
    <dbReference type="NCBI Taxonomy" id="300641"/>
    <lineage>
        <taxon>Eukaryota</taxon>
        <taxon>Metazoa</taxon>
        <taxon>Spiralia</taxon>
        <taxon>Lophotrochozoa</taxon>
        <taxon>Platyhelminthes</taxon>
        <taxon>Trematoda</taxon>
        <taxon>Digenea</taxon>
        <taxon>Plagiorchiida</taxon>
        <taxon>Pronocephalata</taxon>
        <taxon>Paramphistomoidea</taxon>
        <taxon>Paramphistomidae</taxon>
        <taxon>Calicophoron</taxon>
    </lineage>
</organism>
<name>A0AAV2TA90_CALDB</name>